<organism evidence="2 3">
    <name type="scientific">Streptomyces mimosae</name>
    <dbReference type="NCBI Taxonomy" id="2586635"/>
    <lineage>
        <taxon>Bacteria</taxon>
        <taxon>Bacillati</taxon>
        <taxon>Actinomycetota</taxon>
        <taxon>Actinomycetes</taxon>
        <taxon>Kitasatosporales</taxon>
        <taxon>Streptomycetaceae</taxon>
        <taxon>Streptomyces</taxon>
    </lineage>
</organism>
<feature type="region of interest" description="Disordered" evidence="1">
    <location>
        <begin position="27"/>
        <end position="51"/>
    </location>
</feature>
<evidence type="ECO:0008006" key="4">
    <source>
        <dbReference type="Google" id="ProtNLM"/>
    </source>
</evidence>
<accession>A0A5N5ZWL1</accession>
<protein>
    <recommendedName>
        <fullName evidence="4">AraC family transcriptional regulator</fullName>
    </recommendedName>
</protein>
<evidence type="ECO:0000313" key="3">
    <source>
        <dbReference type="Proteomes" id="UP000314251"/>
    </source>
</evidence>
<comment type="caution">
    <text evidence="2">The sequence shown here is derived from an EMBL/GenBank/DDBJ whole genome shotgun (WGS) entry which is preliminary data.</text>
</comment>
<sequence>MRDELLTIGPYAHLPLACHALFASLHERGPRPGAPVRETRPVGPTEAPPEERVTWVTVPLPEGAA</sequence>
<evidence type="ECO:0000256" key="1">
    <source>
        <dbReference type="SAM" id="MobiDB-lite"/>
    </source>
</evidence>
<keyword evidence="3" id="KW-1185">Reference proteome</keyword>
<name>A0A5N5ZWL1_9ACTN</name>
<dbReference type="Gene3D" id="3.20.80.10">
    <property type="entry name" value="Regulatory factor, effector binding domain"/>
    <property type="match status" value="1"/>
</dbReference>
<gene>
    <name evidence="2" type="ORF">FH607_027825</name>
</gene>
<evidence type="ECO:0000313" key="2">
    <source>
        <dbReference type="EMBL" id="KAB8160193.1"/>
    </source>
</evidence>
<dbReference type="RefSeq" id="WP_139674430.1">
    <property type="nucleotide sequence ID" value="NZ_VDLY02000023.1"/>
</dbReference>
<dbReference type="Proteomes" id="UP000314251">
    <property type="component" value="Unassembled WGS sequence"/>
</dbReference>
<proteinExistence type="predicted"/>
<reference evidence="2" key="1">
    <citation type="submission" date="2019-10" db="EMBL/GenBank/DDBJ databases">
        <title>Nonomuraea sp. nov., isolated from Phyllanthus amarus.</title>
        <authorList>
            <person name="Klykleung N."/>
            <person name="Tanasupawat S."/>
        </authorList>
    </citation>
    <scope>NUCLEOTIDE SEQUENCE [LARGE SCALE GENOMIC DNA]</scope>
    <source>
        <strain evidence="2">3MP-10</strain>
    </source>
</reference>
<dbReference type="InterPro" id="IPR011256">
    <property type="entry name" value="Reg_factor_effector_dom_sf"/>
</dbReference>
<dbReference type="AlphaFoldDB" id="A0A5N5ZWL1"/>
<dbReference type="EMBL" id="VDLY02000023">
    <property type="protein sequence ID" value="KAB8160193.1"/>
    <property type="molecule type" value="Genomic_DNA"/>
</dbReference>
<dbReference type="OrthoDB" id="7849865at2"/>